<dbReference type="InterPro" id="IPR011706">
    <property type="entry name" value="Cu-oxidase_C"/>
</dbReference>
<dbReference type="OrthoDB" id="2121828at2759"/>
<dbReference type="SUPFAM" id="SSF49503">
    <property type="entry name" value="Cupredoxins"/>
    <property type="match status" value="3"/>
</dbReference>
<dbReference type="NCBIfam" id="TIGR03390">
    <property type="entry name" value="ascorbOXfungal"/>
    <property type="match status" value="1"/>
</dbReference>
<feature type="region of interest" description="Disordered" evidence="5">
    <location>
        <begin position="557"/>
        <end position="584"/>
    </location>
</feature>
<dbReference type="InterPro" id="IPR008972">
    <property type="entry name" value="Cupredoxin"/>
</dbReference>
<sequence length="584" mass="65859">MTSDNLTMHWHGLTQAVAPFSDGTPQASQWPIMPGHFFDYEMRPDEGYAGTYYYHSHVGFQAVSAGGPIIVEEAEGEASPYNYDDERILFLSEHYNKTDHDIVEGLTSEEFTWSGETETILVNGQSYPALTAEEAQTTPVSAWTRPPADINQKCGPAVIDVEPGKTYRFRTIGGTALSLVTFSFETHDKLTVISADGTTTQPAKTDHIQIGPGQRFDFLLATKSRSELEELGRTWFWIQLQTADRPTNVTYYAILQYKYKLVKGSDKVVPAARPTTAPLAIPTDLTNWLEYTLSPKEPNGFPSNDQVSRRVFLSNVQIKENNEVWWAINNHTWTEEDMELHNTTYNDNMKTVGTPYLVDIYQNGQAAIPNYDWAVKEHGGWDPRLNVYVARPGEVIDIILLNSPDAVNPGYDSHPWHIHGGHVYDIGSGDGYYSPEEHLRKMGDWQPALRDTTYLYKYPGHEDLSSSKPGQTYGWRAWRLKVSISGVWMVHCHILQHMIMGMQSVWVMGDADDIRSVAQPYVAGYLQYGGSAYGNDTFDPMVYHHFDEDGEVTARRFRGSSSHTKESKSETSHSWRGFGKPGRG</sequence>
<dbReference type="GeneID" id="54362684"/>
<dbReference type="InterPro" id="IPR045087">
    <property type="entry name" value="Cu-oxidase_fam"/>
</dbReference>
<reference evidence="10" key="2">
    <citation type="submission" date="2020-04" db="EMBL/GenBank/DDBJ databases">
        <authorList>
            <consortium name="NCBI Genome Project"/>
        </authorList>
    </citation>
    <scope>NUCLEOTIDE SEQUENCE</scope>
    <source>
        <strain evidence="10">CBS 342.82</strain>
    </source>
</reference>
<dbReference type="GO" id="GO:0016491">
    <property type="term" value="F:oxidoreductase activity"/>
    <property type="evidence" value="ECO:0007669"/>
    <property type="project" value="UniProtKB-KW"/>
</dbReference>
<dbReference type="PROSITE" id="PS00079">
    <property type="entry name" value="MULTICOPPER_OXIDASE1"/>
    <property type="match status" value="1"/>
</dbReference>
<comment type="similarity">
    <text evidence="1">Belongs to the multicopper oxidase family.</text>
</comment>
<evidence type="ECO:0000259" key="8">
    <source>
        <dbReference type="Pfam" id="PF07732"/>
    </source>
</evidence>
<proteinExistence type="inferred from homology"/>
<dbReference type="Proteomes" id="UP000504637">
    <property type="component" value="Unplaced"/>
</dbReference>
<dbReference type="InterPro" id="IPR001117">
    <property type="entry name" value="Cu-oxidase_2nd"/>
</dbReference>
<protein>
    <submittedName>
        <fullName evidence="10">Multicopper oxidase</fullName>
    </submittedName>
</protein>
<dbReference type="AlphaFoldDB" id="A0A6J3M6C3"/>
<evidence type="ECO:0000256" key="2">
    <source>
        <dbReference type="ARBA" id="ARBA00022723"/>
    </source>
</evidence>
<dbReference type="GO" id="GO:0005507">
    <property type="term" value="F:copper ion binding"/>
    <property type="evidence" value="ECO:0007669"/>
    <property type="project" value="InterPro"/>
</dbReference>
<feature type="domain" description="Plastocyanin-like" evidence="7">
    <location>
        <begin position="366"/>
        <end position="508"/>
    </location>
</feature>
<reference evidence="10" key="1">
    <citation type="submission" date="2020-01" db="EMBL/GenBank/DDBJ databases">
        <authorList>
            <consortium name="DOE Joint Genome Institute"/>
            <person name="Haridas S."/>
            <person name="Albert R."/>
            <person name="Binder M."/>
            <person name="Bloem J."/>
            <person name="Labutti K."/>
            <person name="Salamov A."/>
            <person name="Andreopoulos B."/>
            <person name="Baker S.E."/>
            <person name="Barry K."/>
            <person name="Bills G."/>
            <person name="Bluhm B.H."/>
            <person name="Cannon C."/>
            <person name="Castanera R."/>
            <person name="Culley D.E."/>
            <person name="Daum C."/>
            <person name="Ezra D."/>
            <person name="Gonzalez J.B."/>
            <person name="Henrissat B."/>
            <person name="Kuo A."/>
            <person name="Liang C."/>
            <person name="Lipzen A."/>
            <person name="Lutzoni F."/>
            <person name="Magnuson J."/>
            <person name="Mondo S."/>
            <person name="Nolan M."/>
            <person name="Ohm R."/>
            <person name="Pangilinan J."/>
            <person name="Park H.-J."/>
            <person name="Ramirez L."/>
            <person name="Alfaro M."/>
            <person name="Sun H."/>
            <person name="Tritt A."/>
            <person name="Yoshinaga Y."/>
            <person name="Zwiers L.-H."/>
            <person name="Turgeon B.G."/>
            <person name="Goodwin S.B."/>
            <person name="Spatafora J.W."/>
            <person name="Crous P.W."/>
            <person name="Grigoriev I.V."/>
        </authorList>
    </citation>
    <scope>NUCLEOTIDE SEQUENCE</scope>
    <source>
        <strain evidence="10">CBS 342.82</strain>
    </source>
</reference>
<evidence type="ECO:0000256" key="3">
    <source>
        <dbReference type="ARBA" id="ARBA00023002"/>
    </source>
</evidence>
<feature type="compositionally biased region" description="Basic and acidic residues" evidence="5">
    <location>
        <begin position="563"/>
        <end position="573"/>
    </location>
</feature>
<dbReference type="Pfam" id="PF07731">
    <property type="entry name" value="Cu-oxidase_2"/>
    <property type="match status" value="1"/>
</dbReference>
<feature type="domain" description="Plastocyanin-like" evidence="6">
    <location>
        <begin position="86"/>
        <end position="258"/>
    </location>
</feature>
<keyword evidence="4" id="KW-0186">Copper</keyword>
<name>A0A6J3M6C3_9PEZI</name>
<dbReference type="InterPro" id="IPR033138">
    <property type="entry name" value="Cu_oxidase_CS"/>
</dbReference>
<evidence type="ECO:0000259" key="7">
    <source>
        <dbReference type="Pfam" id="PF07731"/>
    </source>
</evidence>
<dbReference type="InterPro" id="IPR011707">
    <property type="entry name" value="Cu-oxidase-like_N"/>
</dbReference>
<evidence type="ECO:0000313" key="10">
    <source>
        <dbReference type="RefSeq" id="XP_033460105.1"/>
    </source>
</evidence>
<keyword evidence="3" id="KW-0560">Oxidoreductase</keyword>
<evidence type="ECO:0000256" key="1">
    <source>
        <dbReference type="ARBA" id="ARBA00010609"/>
    </source>
</evidence>
<evidence type="ECO:0000256" key="5">
    <source>
        <dbReference type="SAM" id="MobiDB-lite"/>
    </source>
</evidence>
<dbReference type="PROSITE" id="PS00080">
    <property type="entry name" value="MULTICOPPER_OXIDASE2"/>
    <property type="match status" value="1"/>
</dbReference>
<feature type="domain" description="Plastocyanin-like" evidence="8">
    <location>
        <begin position="3"/>
        <end position="74"/>
    </location>
</feature>
<dbReference type="PANTHER" id="PTHR11709">
    <property type="entry name" value="MULTI-COPPER OXIDASE"/>
    <property type="match status" value="1"/>
</dbReference>
<evidence type="ECO:0000256" key="4">
    <source>
        <dbReference type="ARBA" id="ARBA00023008"/>
    </source>
</evidence>
<evidence type="ECO:0000313" key="9">
    <source>
        <dbReference type="Proteomes" id="UP000504637"/>
    </source>
</evidence>
<keyword evidence="9" id="KW-1185">Reference proteome</keyword>
<keyword evidence="2" id="KW-0479">Metal-binding</keyword>
<dbReference type="CDD" id="cd13873">
    <property type="entry name" value="CuRO_2_AAO_like_2"/>
    <property type="match status" value="1"/>
</dbReference>
<gene>
    <name evidence="10" type="ORF">K489DRAFT_380461</name>
</gene>
<dbReference type="Pfam" id="PF00394">
    <property type="entry name" value="Cu-oxidase"/>
    <property type="match status" value="1"/>
</dbReference>
<reference evidence="10" key="3">
    <citation type="submission" date="2025-08" db="UniProtKB">
        <authorList>
            <consortium name="RefSeq"/>
        </authorList>
    </citation>
    <scope>IDENTIFICATION</scope>
    <source>
        <strain evidence="10">CBS 342.82</strain>
    </source>
</reference>
<evidence type="ECO:0000259" key="6">
    <source>
        <dbReference type="Pfam" id="PF00394"/>
    </source>
</evidence>
<dbReference type="PANTHER" id="PTHR11709:SF394">
    <property type="entry name" value="FI03373P-RELATED"/>
    <property type="match status" value="1"/>
</dbReference>
<organism evidence="10">
    <name type="scientific">Dissoconium aciculare CBS 342.82</name>
    <dbReference type="NCBI Taxonomy" id="1314786"/>
    <lineage>
        <taxon>Eukaryota</taxon>
        <taxon>Fungi</taxon>
        <taxon>Dikarya</taxon>
        <taxon>Ascomycota</taxon>
        <taxon>Pezizomycotina</taxon>
        <taxon>Dothideomycetes</taxon>
        <taxon>Dothideomycetidae</taxon>
        <taxon>Mycosphaerellales</taxon>
        <taxon>Dissoconiaceae</taxon>
        <taxon>Dissoconium</taxon>
    </lineage>
</organism>
<dbReference type="RefSeq" id="XP_033460105.1">
    <property type="nucleotide sequence ID" value="XM_033604884.1"/>
</dbReference>
<dbReference type="Gene3D" id="2.60.40.420">
    <property type="entry name" value="Cupredoxins - blue copper proteins"/>
    <property type="match status" value="3"/>
</dbReference>
<accession>A0A6J3M6C3</accession>
<dbReference type="InterPro" id="IPR002355">
    <property type="entry name" value="Cu_oxidase_Cu_BS"/>
</dbReference>
<dbReference type="Pfam" id="PF07732">
    <property type="entry name" value="Cu-oxidase_3"/>
    <property type="match status" value="1"/>
</dbReference>
<dbReference type="InterPro" id="IPR017762">
    <property type="entry name" value="Multicopper_oxidase_fun"/>
</dbReference>